<reference evidence="2" key="2">
    <citation type="submission" date="2023-05" db="EMBL/GenBank/DDBJ databases">
        <authorList>
            <person name="Fouks B."/>
        </authorList>
    </citation>
    <scope>NUCLEOTIDE SEQUENCE</scope>
    <source>
        <strain evidence="2">Stay&amp;Tobe</strain>
        <tissue evidence="2">Testes</tissue>
    </source>
</reference>
<evidence type="ECO:0000256" key="1">
    <source>
        <dbReference type="SAM" id="MobiDB-lite"/>
    </source>
</evidence>
<dbReference type="EMBL" id="JASPKZ010008340">
    <property type="protein sequence ID" value="KAJ9580409.1"/>
    <property type="molecule type" value="Genomic_DNA"/>
</dbReference>
<feature type="compositionally biased region" description="Basic and acidic residues" evidence="1">
    <location>
        <begin position="40"/>
        <end position="49"/>
    </location>
</feature>
<feature type="region of interest" description="Disordered" evidence="1">
    <location>
        <begin position="40"/>
        <end position="90"/>
    </location>
</feature>
<accession>A0AAD8E8B0</accession>
<feature type="compositionally biased region" description="Polar residues" evidence="1">
    <location>
        <begin position="56"/>
        <end position="68"/>
    </location>
</feature>
<proteinExistence type="predicted"/>
<dbReference type="AlphaFoldDB" id="A0AAD8E8B0"/>
<dbReference type="Proteomes" id="UP001233999">
    <property type="component" value="Unassembled WGS sequence"/>
</dbReference>
<reference evidence="2" key="1">
    <citation type="journal article" date="2023" name="IScience">
        <title>Live-bearing cockroach genome reveals convergent evolutionary mechanisms linked to viviparity in insects and beyond.</title>
        <authorList>
            <person name="Fouks B."/>
            <person name="Harrison M.C."/>
            <person name="Mikhailova A.A."/>
            <person name="Marchal E."/>
            <person name="English S."/>
            <person name="Carruthers M."/>
            <person name="Jennings E.C."/>
            <person name="Chiamaka E.L."/>
            <person name="Frigard R.A."/>
            <person name="Pippel M."/>
            <person name="Attardo G.M."/>
            <person name="Benoit J.B."/>
            <person name="Bornberg-Bauer E."/>
            <person name="Tobe S.S."/>
        </authorList>
    </citation>
    <scope>NUCLEOTIDE SEQUENCE</scope>
    <source>
        <strain evidence="2">Stay&amp;Tobe</strain>
    </source>
</reference>
<protein>
    <submittedName>
        <fullName evidence="2">Uncharacterized protein</fullName>
    </submittedName>
</protein>
<evidence type="ECO:0000313" key="3">
    <source>
        <dbReference type="Proteomes" id="UP001233999"/>
    </source>
</evidence>
<organism evidence="2 3">
    <name type="scientific">Diploptera punctata</name>
    <name type="common">Pacific beetle cockroach</name>
    <dbReference type="NCBI Taxonomy" id="6984"/>
    <lineage>
        <taxon>Eukaryota</taxon>
        <taxon>Metazoa</taxon>
        <taxon>Ecdysozoa</taxon>
        <taxon>Arthropoda</taxon>
        <taxon>Hexapoda</taxon>
        <taxon>Insecta</taxon>
        <taxon>Pterygota</taxon>
        <taxon>Neoptera</taxon>
        <taxon>Polyneoptera</taxon>
        <taxon>Dictyoptera</taxon>
        <taxon>Blattodea</taxon>
        <taxon>Blaberoidea</taxon>
        <taxon>Blaberidae</taxon>
        <taxon>Diplopterinae</taxon>
        <taxon>Diploptera</taxon>
    </lineage>
</organism>
<keyword evidence="3" id="KW-1185">Reference proteome</keyword>
<evidence type="ECO:0000313" key="2">
    <source>
        <dbReference type="EMBL" id="KAJ9580409.1"/>
    </source>
</evidence>
<name>A0AAD8E8B0_DIPPU</name>
<comment type="caution">
    <text evidence="2">The sequence shown here is derived from an EMBL/GenBank/DDBJ whole genome shotgun (WGS) entry which is preliminary data.</text>
</comment>
<gene>
    <name evidence="2" type="ORF">L9F63_003933</name>
</gene>
<sequence length="90" mass="10251">MLFYSRPEEQLQPVVDTTSLLVLRPQLMEVVRQDHVMWLKDKEGEEERKTKRRKQQSPLPHGSQNPDNGQDPPGNCGAGGIGLPPNRFVF</sequence>